<keyword evidence="9" id="KW-0472">Membrane</keyword>
<dbReference type="PROSITE" id="PS00107">
    <property type="entry name" value="PROTEIN_KINASE_ATP"/>
    <property type="match status" value="1"/>
</dbReference>
<feature type="transmembrane region" description="Helical" evidence="9">
    <location>
        <begin position="355"/>
        <end position="377"/>
    </location>
</feature>
<dbReference type="SMART" id="SM00220">
    <property type="entry name" value="S_TKc"/>
    <property type="match status" value="1"/>
</dbReference>
<evidence type="ECO:0000256" key="8">
    <source>
        <dbReference type="SAM" id="MobiDB-lite"/>
    </source>
</evidence>
<dbReference type="PANTHER" id="PTHR43289">
    <property type="entry name" value="MITOGEN-ACTIVATED PROTEIN KINASE KINASE KINASE 20-RELATED"/>
    <property type="match status" value="1"/>
</dbReference>
<feature type="compositionally biased region" description="Low complexity" evidence="8">
    <location>
        <begin position="391"/>
        <end position="418"/>
    </location>
</feature>
<feature type="region of interest" description="Disordered" evidence="8">
    <location>
        <begin position="260"/>
        <end position="350"/>
    </location>
</feature>
<keyword evidence="4 7" id="KW-0547">Nucleotide-binding</keyword>
<keyword evidence="9" id="KW-0812">Transmembrane</keyword>
<keyword evidence="5 11" id="KW-0418">Kinase</keyword>
<dbReference type="InterPro" id="IPR011009">
    <property type="entry name" value="Kinase-like_dom_sf"/>
</dbReference>
<dbReference type="PANTHER" id="PTHR43289:SF6">
    <property type="entry name" value="SERINE_THREONINE-PROTEIN KINASE NEKL-3"/>
    <property type="match status" value="1"/>
</dbReference>
<reference evidence="11 12" key="1">
    <citation type="submission" date="2024-09" db="EMBL/GenBank/DDBJ databases">
        <authorList>
            <person name="Sun Q."/>
            <person name="Mori K."/>
        </authorList>
    </citation>
    <scope>NUCLEOTIDE SEQUENCE [LARGE SCALE GENOMIC DNA]</scope>
    <source>
        <strain evidence="11 12">TBRC 2205</strain>
    </source>
</reference>
<feature type="region of interest" description="Disordered" evidence="8">
    <location>
        <begin position="386"/>
        <end position="418"/>
    </location>
</feature>
<keyword evidence="9" id="KW-1133">Transmembrane helix</keyword>
<evidence type="ECO:0000313" key="12">
    <source>
        <dbReference type="Proteomes" id="UP001589894"/>
    </source>
</evidence>
<dbReference type="Proteomes" id="UP001589894">
    <property type="component" value="Unassembled WGS sequence"/>
</dbReference>
<organism evidence="11 12">
    <name type="scientific">Plantactinospora siamensis</name>
    <dbReference type="NCBI Taxonomy" id="555372"/>
    <lineage>
        <taxon>Bacteria</taxon>
        <taxon>Bacillati</taxon>
        <taxon>Actinomycetota</taxon>
        <taxon>Actinomycetes</taxon>
        <taxon>Micromonosporales</taxon>
        <taxon>Micromonosporaceae</taxon>
        <taxon>Plantactinospora</taxon>
    </lineage>
</organism>
<feature type="binding site" evidence="7">
    <location>
        <position position="39"/>
    </location>
    <ligand>
        <name>ATP</name>
        <dbReference type="ChEBI" id="CHEBI:30616"/>
    </ligand>
</feature>
<evidence type="ECO:0000313" key="11">
    <source>
        <dbReference type="EMBL" id="MFC0565930.1"/>
    </source>
</evidence>
<sequence length="590" mass="63020">MRQVLIGERYRLLRLVGRGGMGRVWLARDEVLHRDVAVKEVVPPEWLSAEERDTVRDRTMREARTTARLSHPNVVRVYDVVLSGDHPWIVMEYVPSRSLQQLITDDGPVPPERAARIGLAVLAALRAAHRAGVLHRDVKPHNVLIADDDRVVLTDFGLAIADGDGRMTRPGMVMGSPQYVSPERAAEGVSTVEADLWSLGATLYAAVEGRSPYARKTSMATLTALATAPPDPARRAGELRPVLDGLLRRNPRHRLDADEVERLLRRVTTEPDARSGTPEAAPGSTTVNGAAGPSVDAAGADPTTPADPTGFRWPGPTDAPETTPRAIRAGRDGGPDGSTDPGRPPDGSGARRRRAWALVLAAGVAVLVVLAAAALLLPRLADRNRGGGPGASPTGPAGNPNPTGPAGSPSASGAARPAAFPCGGAVPAAAAPVTPGPRPTGEPFALTPGWTWYVDAAGYRIATPTGWLHYTDGAVACFREPDGARVLSVDPDTPPTARPDQYFTAQERRLTGAGSVPHYQRVVIQRIDYYAGAEWECRWTNAKGVPVHSYRMLANSGGRAFTIGWLTREFDWPGDQANLLMLRQSFRPPT</sequence>
<name>A0ABV6NYS4_9ACTN</name>
<dbReference type="Gene3D" id="1.10.510.10">
    <property type="entry name" value="Transferase(Phosphotransferase) domain 1"/>
    <property type="match status" value="1"/>
</dbReference>
<evidence type="ECO:0000259" key="10">
    <source>
        <dbReference type="PROSITE" id="PS50011"/>
    </source>
</evidence>
<dbReference type="PROSITE" id="PS50011">
    <property type="entry name" value="PROTEIN_KINASE_DOM"/>
    <property type="match status" value="1"/>
</dbReference>
<comment type="caution">
    <text evidence="11">The sequence shown here is derived from an EMBL/GenBank/DDBJ whole genome shotgun (WGS) entry which is preliminary data.</text>
</comment>
<proteinExistence type="predicted"/>
<dbReference type="InterPro" id="IPR000719">
    <property type="entry name" value="Prot_kinase_dom"/>
</dbReference>
<evidence type="ECO:0000256" key="1">
    <source>
        <dbReference type="ARBA" id="ARBA00012513"/>
    </source>
</evidence>
<dbReference type="InterPro" id="IPR017441">
    <property type="entry name" value="Protein_kinase_ATP_BS"/>
</dbReference>
<dbReference type="EC" id="2.7.11.1" evidence="1"/>
<feature type="compositionally biased region" description="Basic and acidic residues" evidence="8">
    <location>
        <begin position="260"/>
        <end position="273"/>
    </location>
</feature>
<protein>
    <recommendedName>
        <fullName evidence="1">non-specific serine/threonine protein kinase</fullName>
        <ecNumber evidence="1">2.7.11.1</ecNumber>
    </recommendedName>
</protein>
<dbReference type="InterPro" id="IPR008271">
    <property type="entry name" value="Ser/Thr_kinase_AS"/>
</dbReference>
<keyword evidence="2" id="KW-0723">Serine/threonine-protein kinase</keyword>
<keyword evidence="3" id="KW-0808">Transferase</keyword>
<evidence type="ECO:0000256" key="9">
    <source>
        <dbReference type="SAM" id="Phobius"/>
    </source>
</evidence>
<keyword evidence="6 7" id="KW-0067">ATP-binding</keyword>
<evidence type="ECO:0000256" key="3">
    <source>
        <dbReference type="ARBA" id="ARBA00022679"/>
    </source>
</evidence>
<dbReference type="Pfam" id="PF00069">
    <property type="entry name" value="Pkinase"/>
    <property type="match status" value="1"/>
</dbReference>
<dbReference type="SUPFAM" id="SSF56112">
    <property type="entry name" value="Protein kinase-like (PK-like)"/>
    <property type="match status" value="1"/>
</dbReference>
<evidence type="ECO:0000256" key="6">
    <source>
        <dbReference type="ARBA" id="ARBA00022840"/>
    </source>
</evidence>
<dbReference type="PROSITE" id="PS00108">
    <property type="entry name" value="PROTEIN_KINASE_ST"/>
    <property type="match status" value="1"/>
</dbReference>
<keyword evidence="12" id="KW-1185">Reference proteome</keyword>
<feature type="compositionally biased region" description="Low complexity" evidence="8">
    <location>
        <begin position="296"/>
        <end position="310"/>
    </location>
</feature>
<dbReference type="EMBL" id="JBHLUE010000016">
    <property type="protein sequence ID" value="MFC0565930.1"/>
    <property type="molecule type" value="Genomic_DNA"/>
</dbReference>
<evidence type="ECO:0000256" key="5">
    <source>
        <dbReference type="ARBA" id="ARBA00022777"/>
    </source>
</evidence>
<evidence type="ECO:0000256" key="4">
    <source>
        <dbReference type="ARBA" id="ARBA00022741"/>
    </source>
</evidence>
<dbReference type="RefSeq" id="WP_377340247.1">
    <property type="nucleotide sequence ID" value="NZ_JBHLUE010000016.1"/>
</dbReference>
<gene>
    <name evidence="11" type="ORF">ACFFHU_17550</name>
</gene>
<accession>A0ABV6NYS4</accession>
<dbReference type="GO" id="GO:0016301">
    <property type="term" value="F:kinase activity"/>
    <property type="evidence" value="ECO:0007669"/>
    <property type="project" value="UniProtKB-KW"/>
</dbReference>
<evidence type="ECO:0000256" key="2">
    <source>
        <dbReference type="ARBA" id="ARBA00022527"/>
    </source>
</evidence>
<feature type="domain" description="Protein kinase" evidence="10">
    <location>
        <begin position="10"/>
        <end position="264"/>
    </location>
</feature>
<evidence type="ECO:0000256" key="7">
    <source>
        <dbReference type="PROSITE-ProRule" id="PRU10141"/>
    </source>
</evidence>
<dbReference type="Gene3D" id="3.30.200.20">
    <property type="entry name" value="Phosphorylase Kinase, domain 1"/>
    <property type="match status" value="1"/>
</dbReference>
<dbReference type="CDD" id="cd14014">
    <property type="entry name" value="STKc_PknB_like"/>
    <property type="match status" value="1"/>
</dbReference>